<keyword evidence="6 8" id="KW-0408">Iron</keyword>
<evidence type="ECO:0000256" key="6">
    <source>
        <dbReference type="ARBA" id="ARBA00023004"/>
    </source>
</evidence>
<dbReference type="InterPro" id="IPR017972">
    <property type="entry name" value="Cyt_P450_CS"/>
</dbReference>
<dbReference type="PRINTS" id="PR00465">
    <property type="entry name" value="EP450IV"/>
</dbReference>
<organism evidence="10 11">
    <name type="scientific">Amycolatopsis mongoliensis</name>
    <dbReference type="NCBI Taxonomy" id="715475"/>
    <lineage>
        <taxon>Bacteria</taxon>
        <taxon>Bacillati</taxon>
        <taxon>Actinomycetota</taxon>
        <taxon>Actinomycetes</taxon>
        <taxon>Pseudonocardiales</taxon>
        <taxon>Pseudonocardiaceae</taxon>
        <taxon>Amycolatopsis</taxon>
    </lineage>
</organism>
<evidence type="ECO:0000256" key="4">
    <source>
        <dbReference type="ARBA" id="ARBA00022723"/>
    </source>
</evidence>
<accession>A0A9Y2JKJ9</accession>
<keyword evidence="4 8" id="KW-0479">Metal-binding</keyword>
<evidence type="ECO:0000313" key="11">
    <source>
        <dbReference type="Proteomes" id="UP001239397"/>
    </source>
</evidence>
<proteinExistence type="inferred from homology"/>
<dbReference type="PROSITE" id="PS00086">
    <property type="entry name" value="CYTOCHROME_P450"/>
    <property type="match status" value="1"/>
</dbReference>
<keyword evidence="11" id="KW-1185">Reference proteome</keyword>
<dbReference type="GO" id="GO:0016705">
    <property type="term" value="F:oxidoreductase activity, acting on paired donors, with incorporation or reduction of molecular oxygen"/>
    <property type="evidence" value="ECO:0007669"/>
    <property type="project" value="InterPro"/>
</dbReference>
<dbReference type="GO" id="GO:0005506">
    <property type="term" value="F:iron ion binding"/>
    <property type="evidence" value="ECO:0007669"/>
    <property type="project" value="InterPro"/>
</dbReference>
<dbReference type="GO" id="GO:0004497">
    <property type="term" value="F:monooxygenase activity"/>
    <property type="evidence" value="ECO:0007669"/>
    <property type="project" value="UniProtKB-KW"/>
</dbReference>
<evidence type="ECO:0000256" key="5">
    <source>
        <dbReference type="ARBA" id="ARBA00023002"/>
    </source>
</evidence>
<protein>
    <submittedName>
        <fullName evidence="10">Cytochrome P450</fullName>
    </submittedName>
</protein>
<evidence type="ECO:0000256" key="2">
    <source>
        <dbReference type="ARBA" id="ARBA00010617"/>
    </source>
</evidence>
<evidence type="ECO:0000256" key="9">
    <source>
        <dbReference type="RuleBase" id="RU000461"/>
    </source>
</evidence>
<evidence type="ECO:0000256" key="7">
    <source>
        <dbReference type="ARBA" id="ARBA00023033"/>
    </source>
</evidence>
<dbReference type="CDD" id="cd11045">
    <property type="entry name" value="CYP136-like"/>
    <property type="match status" value="1"/>
</dbReference>
<dbReference type="Proteomes" id="UP001239397">
    <property type="component" value="Chromosome"/>
</dbReference>
<evidence type="ECO:0000256" key="3">
    <source>
        <dbReference type="ARBA" id="ARBA00022617"/>
    </source>
</evidence>
<feature type="binding site" description="axial binding residue" evidence="8">
    <location>
        <position position="398"/>
    </location>
    <ligand>
        <name>heme</name>
        <dbReference type="ChEBI" id="CHEBI:30413"/>
    </ligand>
    <ligandPart>
        <name>Fe</name>
        <dbReference type="ChEBI" id="CHEBI:18248"/>
    </ligandPart>
</feature>
<name>A0A9Y2JKJ9_9PSEU</name>
<evidence type="ECO:0000256" key="1">
    <source>
        <dbReference type="ARBA" id="ARBA00001971"/>
    </source>
</evidence>
<evidence type="ECO:0000313" key="10">
    <source>
        <dbReference type="EMBL" id="WIX98548.1"/>
    </source>
</evidence>
<dbReference type="RefSeq" id="WP_285995033.1">
    <property type="nucleotide sequence ID" value="NZ_CP127295.1"/>
</dbReference>
<dbReference type="Gene3D" id="1.10.630.10">
    <property type="entry name" value="Cytochrome P450"/>
    <property type="match status" value="1"/>
</dbReference>
<dbReference type="AlphaFoldDB" id="A0A9Y2JKJ9"/>
<dbReference type="KEGG" id="amog:QRX60_31350"/>
<dbReference type="PANTHER" id="PTHR24286">
    <property type="entry name" value="CYTOCHROME P450 26"/>
    <property type="match status" value="1"/>
</dbReference>
<keyword evidence="7 9" id="KW-0503">Monooxygenase</keyword>
<dbReference type="EMBL" id="CP127295">
    <property type="protein sequence ID" value="WIX98548.1"/>
    <property type="molecule type" value="Genomic_DNA"/>
</dbReference>
<keyword evidence="3 8" id="KW-0349">Heme</keyword>
<comment type="similarity">
    <text evidence="2 9">Belongs to the cytochrome P450 family.</text>
</comment>
<dbReference type="InterPro" id="IPR002403">
    <property type="entry name" value="Cyt_P450_E_grp-IV"/>
</dbReference>
<reference evidence="10 11" key="1">
    <citation type="submission" date="2023-06" db="EMBL/GenBank/DDBJ databases">
        <authorList>
            <person name="Oyuntsetseg B."/>
            <person name="Kim S.B."/>
        </authorList>
    </citation>
    <scope>NUCLEOTIDE SEQUENCE [LARGE SCALE GENOMIC DNA]</scope>
    <source>
        <strain evidence="10 11">4-36</strain>
    </source>
</reference>
<evidence type="ECO:0000256" key="8">
    <source>
        <dbReference type="PIRSR" id="PIRSR602403-1"/>
    </source>
</evidence>
<gene>
    <name evidence="10" type="ORF">QRX60_31350</name>
</gene>
<dbReference type="InterPro" id="IPR001128">
    <property type="entry name" value="Cyt_P450"/>
</dbReference>
<dbReference type="InterPro" id="IPR036396">
    <property type="entry name" value="Cyt_P450_sf"/>
</dbReference>
<keyword evidence="5 9" id="KW-0560">Oxidoreductase</keyword>
<dbReference type="GO" id="GO:0016125">
    <property type="term" value="P:sterol metabolic process"/>
    <property type="evidence" value="ECO:0007669"/>
    <property type="project" value="TreeGrafter"/>
</dbReference>
<dbReference type="SUPFAM" id="SSF48264">
    <property type="entry name" value="Cytochrome P450"/>
    <property type="match status" value="1"/>
</dbReference>
<dbReference type="GO" id="GO:0020037">
    <property type="term" value="F:heme binding"/>
    <property type="evidence" value="ECO:0007669"/>
    <property type="project" value="InterPro"/>
</dbReference>
<dbReference type="PANTHER" id="PTHR24286:SF24">
    <property type="entry name" value="LANOSTEROL 14-ALPHA DEMETHYLASE"/>
    <property type="match status" value="1"/>
</dbReference>
<comment type="cofactor">
    <cofactor evidence="1 8">
        <name>heme</name>
        <dbReference type="ChEBI" id="CHEBI:30413"/>
    </cofactor>
</comment>
<sequence>MSRVLAPTPPRSPLRPVPGDAGLPLLGYTARYMRDPVGLWRERYERYGPVSWFGGFGSRFVALLGPDANEVVLANRDRAFANAEGWRYLIGPFFDRGLMLLDFDEHLAHRRIMQQAFTRERLTGYVEALNPAIADGLRAWRPGAGFRVYPAAKQLTLDLATDIFMGGAEGTARSEMDRINRAFVDCVQAATAIVRAPVPGGRWRKGLAGRERLDRFLRSYLPARRGGDGDDLYSVLCHLTDDDGARFSDDDVIDHMVFLLMAAHDTSTITISTMMSYLGQHPLWRERCREESLALGKEFAEHSDLDGLEALDLVMKESLRLVTPVPTMARITVKDTEVLGHYVPQGTKAVVTPIFSHRMPEYWPEPDRFDPGRFAPERREDKVHRYAWQPFGGGVHKCLGMHFSAVEVKAVLHQLLLRFDWTVPAGYRAPMNYTSLPYPADGHPVHLVSR</sequence>
<dbReference type="Pfam" id="PF00067">
    <property type="entry name" value="p450"/>
    <property type="match status" value="1"/>
</dbReference>